<dbReference type="AlphaFoldDB" id="A0A9P0E7D6"/>
<evidence type="ECO:0000313" key="2">
    <source>
        <dbReference type="Proteomes" id="UP001152798"/>
    </source>
</evidence>
<protein>
    <submittedName>
        <fullName evidence="1">Uncharacterized protein</fullName>
    </submittedName>
</protein>
<dbReference type="EMBL" id="OV725077">
    <property type="protein sequence ID" value="CAH1392210.1"/>
    <property type="molecule type" value="Genomic_DNA"/>
</dbReference>
<name>A0A9P0E7D6_NEZVI</name>
<accession>A0A9P0E7D6</accession>
<gene>
    <name evidence="1" type="ORF">NEZAVI_LOCUS3073</name>
</gene>
<organism evidence="1 2">
    <name type="scientific">Nezara viridula</name>
    <name type="common">Southern green stink bug</name>
    <name type="synonym">Cimex viridulus</name>
    <dbReference type="NCBI Taxonomy" id="85310"/>
    <lineage>
        <taxon>Eukaryota</taxon>
        <taxon>Metazoa</taxon>
        <taxon>Ecdysozoa</taxon>
        <taxon>Arthropoda</taxon>
        <taxon>Hexapoda</taxon>
        <taxon>Insecta</taxon>
        <taxon>Pterygota</taxon>
        <taxon>Neoptera</taxon>
        <taxon>Paraneoptera</taxon>
        <taxon>Hemiptera</taxon>
        <taxon>Heteroptera</taxon>
        <taxon>Panheteroptera</taxon>
        <taxon>Pentatomomorpha</taxon>
        <taxon>Pentatomoidea</taxon>
        <taxon>Pentatomidae</taxon>
        <taxon>Pentatominae</taxon>
        <taxon>Nezara</taxon>
    </lineage>
</organism>
<evidence type="ECO:0000313" key="1">
    <source>
        <dbReference type="EMBL" id="CAH1392210.1"/>
    </source>
</evidence>
<keyword evidence="2" id="KW-1185">Reference proteome</keyword>
<dbReference type="Proteomes" id="UP001152798">
    <property type="component" value="Chromosome 1"/>
</dbReference>
<proteinExistence type="predicted"/>
<sequence>MSVLKDPPRKSTPRLHNRPCNILLKQDIHQTVHPKIKVGCPALRRYKAGPSPPPVCGSTAILCSVISKEVNLTSYGGTDLLPKGQRTIKKWMGDQLVLPLLQDSSDPYPSTSSHWPFILPFPSSSWPSS</sequence>
<reference evidence="1" key="1">
    <citation type="submission" date="2022-01" db="EMBL/GenBank/DDBJ databases">
        <authorList>
            <person name="King R."/>
        </authorList>
    </citation>
    <scope>NUCLEOTIDE SEQUENCE</scope>
</reference>